<name>A0A3G8ZP02_9ACTN</name>
<dbReference type="Pfam" id="PF00356">
    <property type="entry name" value="LacI"/>
    <property type="match status" value="1"/>
</dbReference>
<reference evidence="5 6" key="2">
    <citation type="submission" date="2018-12" db="EMBL/GenBank/DDBJ databases">
        <title>Nakamurella antarcticus sp. nov., isolated from Antarctica South Shetland Islands soil.</title>
        <authorList>
            <person name="Peng F."/>
        </authorList>
    </citation>
    <scope>NUCLEOTIDE SEQUENCE [LARGE SCALE GENOMIC DNA]</scope>
    <source>
        <strain evidence="5 6">S14-144</strain>
    </source>
</reference>
<keyword evidence="6" id="KW-1185">Reference proteome</keyword>
<keyword evidence="3" id="KW-0804">Transcription</keyword>
<evidence type="ECO:0000256" key="1">
    <source>
        <dbReference type="ARBA" id="ARBA00023015"/>
    </source>
</evidence>
<dbReference type="GO" id="GO:0000976">
    <property type="term" value="F:transcription cis-regulatory region binding"/>
    <property type="evidence" value="ECO:0007669"/>
    <property type="project" value="TreeGrafter"/>
</dbReference>
<dbReference type="OrthoDB" id="4268837at2"/>
<sequence>MTDHLDARAVRMVDVAKFAGVSQTTASRALSGFKSVSPATRAAVEEAAQTLGYEINLAARSLASRGSQSIGFVVAEPSAHLWGGTYFPRLLQGITEATEGANQQLAIFMPQPNISHQRLRRYLAQGHVDGLLLITSTRQDPLLVDLMRRGMPVVVGGRPIGVAGASFVDVDNSHGAAMATSHLFERGYCNPAHIAGPTDTAAGEDRLSGYCTAMTSRGRTPVFREATDFSFQQGAEVALAIMREHPETDAIFAAGDSMAMGALTALRTIGRDVPGDVGLIGFDSSEPAAQAIPPLSSIYQPVEQLGSEMVRLILARVKDPAQPAQQRILGTRLVARDSSSGPVVRR</sequence>
<dbReference type="Gene3D" id="1.10.260.40">
    <property type="entry name" value="lambda repressor-like DNA-binding domains"/>
    <property type="match status" value="1"/>
</dbReference>
<keyword evidence="2" id="KW-0238">DNA-binding</keyword>
<dbReference type="InterPro" id="IPR010982">
    <property type="entry name" value="Lambda_DNA-bd_dom_sf"/>
</dbReference>
<protein>
    <submittedName>
        <fullName evidence="5">LacI family transcriptional regulator</fullName>
    </submittedName>
</protein>
<dbReference type="Proteomes" id="UP000268084">
    <property type="component" value="Chromosome"/>
</dbReference>
<evidence type="ECO:0000256" key="3">
    <source>
        <dbReference type="ARBA" id="ARBA00023163"/>
    </source>
</evidence>
<dbReference type="RefSeq" id="WP_124799884.1">
    <property type="nucleotide sequence ID" value="NZ_CP034170.1"/>
</dbReference>
<dbReference type="AlphaFoldDB" id="A0A3G8ZP02"/>
<feature type="domain" description="HTH lacI-type" evidence="4">
    <location>
        <begin position="10"/>
        <end position="64"/>
    </location>
</feature>
<dbReference type="PROSITE" id="PS50932">
    <property type="entry name" value="HTH_LACI_2"/>
    <property type="match status" value="1"/>
</dbReference>
<gene>
    <name evidence="5" type="ORF">EH165_13320</name>
</gene>
<organism evidence="5 6">
    <name type="scientific">Nakamurella antarctica</name>
    <dbReference type="NCBI Taxonomy" id="1902245"/>
    <lineage>
        <taxon>Bacteria</taxon>
        <taxon>Bacillati</taxon>
        <taxon>Actinomycetota</taxon>
        <taxon>Actinomycetes</taxon>
        <taxon>Nakamurellales</taxon>
        <taxon>Nakamurellaceae</taxon>
        <taxon>Nakamurella</taxon>
    </lineage>
</organism>
<reference evidence="5 6" key="1">
    <citation type="submission" date="2018-11" db="EMBL/GenBank/DDBJ databases">
        <authorList>
            <person name="Da X."/>
        </authorList>
    </citation>
    <scope>NUCLEOTIDE SEQUENCE [LARGE SCALE GENOMIC DNA]</scope>
    <source>
        <strain evidence="5 6">S14-144</strain>
    </source>
</reference>
<dbReference type="GO" id="GO:0003700">
    <property type="term" value="F:DNA-binding transcription factor activity"/>
    <property type="evidence" value="ECO:0007669"/>
    <property type="project" value="TreeGrafter"/>
</dbReference>
<dbReference type="Pfam" id="PF13377">
    <property type="entry name" value="Peripla_BP_3"/>
    <property type="match status" value="1"/>
</dbReference>
<dbReference type="SUPFAM" id="SSF53822">
    <property type="entry name" value="Periplasmic binding protein-like I"/>
    <property type="match status" value="1"/>
</dbReference>
<dbReference type="InterPro" id="IPR000843">
    <property type="entry name" value="HTH_LacI"/>
</dbReference>
<evidence type="ECO:0000259" key="4">
    <source>
        <dbReference type="PROSITE" id="PS50932"/>
    </source>
</evidence>
<evidence type="ECO:0000313" key="5">
    <source>
        <dbReference type="EMBL" id="AZI58980.1"/>
    </source>
</evidence>
<dbReference type="SUPFAM" id="SSF47413">
    <property type="entry name" value="lambda repressor-like DNA-binding domains"/>
    <property type="match status" value="1"/>
</dbReference>
<dbReference type="KEGG" id="nak:EH165_13320"/>
<dbReference type="InterPro" id="IPR028082">
    <property type="entry name" value="Peripla_BP_I"/>
</dbReference>
<evidence type="ECO:0000313" key="6">
    <source>
        <dbReference type="Proteomes" id="UP000268084"/>
    </source>
</evidence>
<dbReference type="PANTHER" id="PTHR30146">
    <property type="entry name" value="LACI-RELATED TRANSCRIPTIONAL REPRESSOR"/>
    <property type="match status" value="1"/>
</dbReference>
<dbReference type="EMBL" id="CP034170">
    <property type="protein sequence ID" value="AZI58980.1"/>
    <property type="molecule type" value="Genomic_DNA"/>
</dbReference>
<evidence type="ECO:0000256" key="2">
    <source>
        <dbReference type="ARBA" id="ARBA00023125"/>
    </source>
</evidence>
<accession>A0A3G8ZP02</accession>
<dbReference type="Gene3D" id="3.40.50.2300">
    <property type="match status" value="2"/>
</dbReference>
<dbReference type="CDD" id="cd01392">
    <property type="entry name" value="HTH_LacI"/>
    <property type="match status" value="1"/>
</dbReference>
<proteinExistence type="predicted"/>
<dbReference type="InterPro" id="IPR046335">
    <property type="entry name" value="LacI/GalR-like_sensor"/>
</dbReference>
<dbReference type="SMART" id="SM00354">
    <property type="entry name" value="HTH_LACI"/>
    <property type="match status" value="1"/>
</dbReference>
<dbReference type="CDD" id="cd06267">
    <property type="entry name" value="PBP1_LacI_sugar_binding-like"/>
    <property type="match status" value="1"/>
</dbReference>
<keyword evidence="1" id="KW-0805">Transcription regulation</keyword>
<dbReference type="PROSITE" id="PS00356">
    <property type="entry name" value="HTH_LACI_1"/>
    <property type="match status" value="1"/>
</dbReference>
<dbReference type="PANTHER" id="PTHR30146:SF109">
    <property type="entry name" value="HTH-TYPE TRANSCRIPTIONAL REGULATOR GALS"/>
    <property type="match status" value="1"/>
</dbReference>